<dbReference type="GO" id="GO:0000272">
    <property type="term" value="P:polysaccharide catabolic process"/>
    <property type="evidence" value="ECO:0007669"/>
    <property type="project" value="InterPro"/>
</dbReference>
<dbReference type="EMBL" id="UINC01005689">
    <property type="protein sequence ID" value="SVA22936.1"/>
    <property type="molecule type" value="Genomic_DNA"/>
</dbReference>
<dbReference type="Gene3D" id="1.10.1330.10">
    <property type="entry name" value="Dockerin domain"/>
    <property type="match status" value="1"/>
</dbReference>
<reference evidence="2" key="1">
    <citation type="submission" date="2018-05" db="EMBL/GenBank/DDBJ databases">
        <authorList>
            <person name="Lanie J.A."/>
            <person name="Ng W.-L."/>
            <person name="Kazmierczak K.M."/>
            <person name="Andrzejewski T.M."/>
            <person name="Davidsen T.M."/>
            <person name="Wayne K.J."/>
            <person name="Tettelin H."/>
            <person name="Glass J.I."/>
            <person name="Rusch D."/>
            <person name="Podicherti R."/>
            <person name="Tsui H.-C.T."/>
            <person name="Winkler M.E."/>
        </authorList>
    </citation>
    <scope>NUCLEOTIDE SEQUENCE</scope>
</reference>
<dbReference type="PROSITE" id="PS51766">
    <property type="entry name" value="DOCKERIN"/>
    <property type="match status" value="1"/>
</dbReference>
<evidence type="ECO:0000313" key="2">
    <source>
        <dbReference type="EMBL" id="SVA22936.1"/>
    </source>
</evidence>
<evidence type="ECO:0000259" key="1">
    <source>
        <dbReference type="PROSITE" id="PS51766"/>
    </source>
</evidence>
<dbReference type="SUPFAM" id="SSF63446">
    <property type="entry name" value="Type I dockerin domain"/>
    <property type="match status" value="1"/>
</dbReference>
<proteinExistence type="predicted"/>
<gene>
    <name evidence="2" type="ORF">METZ01_LOCUS75790</name>
</gene>
<name>A0A381U3X9_9ZZZZ</name>
<dbReference type="AlphaFoldDB" id="A0A381U3X9"/>
<protein>
    <recommendedName>
        <fullName evidence="1">Dockerin domain-containing protein</fullName>
    </recommendedName>
</protein>
<organism evidence="2">
    <name type="scientific">marine metagenome</name>
    <dbReference type="NCBI Taxonomy" id="408172"/>
    <lineage>
        <taxon>unclassified sequences</taxon>
        <taxon>metagenomes</taxon>
        <taxon>ecological metagenomes</taxon>
    </lineage>
</organism>
<feature type="domain" description="Dockerin" evidence="1">
    <location>
        <begin position="1"/>
        <end position="46"/>
    </location>
</feature>
<sequence length="46" mass="4787">MVNVLDVVVLVNIVLGQAGQDPAGDLNSDGLINILDVVILVNMILS</sequence>
<dbReference type="InterPro" id="IPR016134">
    <property type="entry name" value="Dockerin_dom"/>
</dbReference>
<dbReference type="InterPro" id="IPR036439">
    <property type="entry name" value="Dockerin_dom_sf"/>
</dbReference>
<accession>A0A381U3X9</accession>